<accession>A0A972FE20</accession>
<protein>
    <recommendedName>
        <fullName evidence="2">Single-stranded-DNA-specific exonuclease RecJ</fullName>
    </recommendedName>
</protein>
<name>A0A972FE20_9RHOO</name>
<dbReference type="InterPro" id="IPR001667">
    <property type="entry name" value="DDH_dom"/>
</dbReference>
<dbReference type="PANTHER" id="PTHR30255:SF2">
    <property type="entry name" value="SINGLE-STRANDED-DNA-SPECIFIC EXONUCLEASE RECJ"/>
    <property type="match status" value="1"/>
</dbReference>
<comment type="similarity">
    <text evidence="1">Belongs to the RecJ family.</text>
</comment>
<evidence type="ECO:0000313" key="11">
    <source>
        <dbReference type="Proteomes" id="UP000599523"/>
    </source>
</evidence>
<feature type="domain" description="RecJ OB" evidence="9">
    <location>
        <begin position="462"/>
        <end position="559"/>
    </location>
</feature>
<evidence type="ECO:0000259" key="9">
    <source>
        <dbReference type="Pfam" id="PF17768"/>
    </source>
</evidence>
<dbReference type="GO" id="GO:0006281">
    <property type="term" value="P:DNA repair"/>
    <property type="evidence" value="ECO:0007669"/>
    <property type="project" value="InterPro"/>
</dbReference>
<dbReference type="Proteomes" id="UP000599523">
    <property type="component" value="Unassembled WGS sequence"/>
</dbReference>
<dbReference type="InterPro" id="IPR051673">
    <property type="entry name" value="SSDNA_exonuclease_RecJ"/>
</dbReference>
<dbReference type="PANTHER" id="PTHR30255">
    <property type="entry name" value="SINGLE-STRANDED-DNA-SPECIFIC EXONUCLEASE RECJ"/>
    <property type="match status" value="1"/>
</dbReference>
<dbReference type="Gene3D" id="3.10.310.30">
    <property type="match status" value="1"/>
</dbReference>
<dbReference type="AlphaFoldDB" id="A0A972FE20"/>
<dbReference type="InterPro" id="IPR041122">
    <property type="entry name" value="RecJ_OB"/>
</dbReference>
<keyword evidence="5 10" id="KW-0269">Exonuclease</keyword>
<evidence type="ECO:0000256" key="5">
    <source>
        <dbReference type="ARBA" id="ARBA00022839"/>
    </source>
</evidence>
<evidence type="ECO:0000256" key="1">
    <source>
        <dbReference type="ARBA" id="ARBA00005915"/>
    </source>
</evidence>
<evidence type="ECO:0000259" key="8">
    <source>
        <dbReference type="Pfam" id="PF02272"/>
    </source>
</evidence>
<feature type="coiled-coil region" evidence="6">
    <location>
        <begin position="312"/>
        <end position="339"/>
    </location>
</feature>
<dbReference type="InterPro" id="IPR038763">
    <property type="entry name" value="DHH_sf"/>
</dbReference>
<evidence type="ECO:0000313" key="10">
    <source>
        <dbReference type="EMBL" id="NMG03602.1"/>
    </source>
</evidence>
<dbReference type="InterPro" id="IPR003156">
    <property type="entry name" value="DHHA1_dom"/>
</dbReference>
<evidence type="ECO:0000256" key="6">
    <source>
        <dbReference type="SAM" id="Coils"/>
    </source>
</evidence>
<dbReference type="Pfam" id="PF01368">
    <property type="entry name" value="DHH"/>
    <property type="match status" value="1"/>
</dbReference>
<dbReference type="RefSeq" id="WP_168988316.1">
    <property type="nucleotide sequence ID" value="NZ_CAWPHM010000291.1"/>
</dbReference>
<keyword evidence="11" id="KW-1185">Reference proteome</keyword>
<feature type="domain" description="DDH" evidence="7">
    <location>
        <begin position="74"/>
        <end position="230"/>
    </location>
</feature>
<dbReference type="NCBIfam" id="TIGR00644">
    <property type="entry name" value="recJ"/>
    <property type="match status" value="1"/>
</dbReference>
<dbReference type="GO" id="GO:0008409">
    <property type="term" value="F:5'-3' exonuclease activity"/>
    <property type="evidence" value="ECO:0007669"/>
    <property type="project" value="InterPro"/>
</dbReference>
<dbReference type="SUPFAM" id="SSF64182">
    <property type="entry name" value="DHH phosphoesterases"/>
    <property type="match status" value="1"/>
</dbReference>
<evidence type="ECO:0000256" key="4">
    <source>
        <dbReference type="ARBA" id="ARBA00022801"/>
    </source>
</evidence>
<evidence type="ECO:0000256" key="3">
    <source>
        <dbReference type="ARBA" id="ARBA00022722"/>
    </source>
</evidence>
<dbReference type="Gene3D" id="3.90.1640.30">
    <property type="match status" value="1"/>
</dbReference>
<keyword evidence="3" id="KW-0540">Nuclease</keyword>
<evidence type="ECO:0000256" key="2">
    <source>
        <dbReference type="ARBA" id="ARBA00019841"/>
    </source>
</evidence>
<feature type="domain" description="DHHA1" evidence="8">
    <location>
        <begin position="351"/>
        <end position="448"/>
    </location>
</feature>
<gene>
    <name evidence="10" type="primary">recJ</name>
    <name evidence="10" type="ORF">GPA21_11545</name>
</gene>
<dbReference type="FunFam" id="3.90.1640.30:FF:000001">
    <property type="entry name" value="Single-stranded-DNA-specific exonuclease RecJ"/>
    <property type="match status" value="1"/>
</dbReference>
<dbReference type="GO" id="GO:0003676">
    <property type="term" value="F:nucleic acid binding"/>
    <property type="evidence" value="ECO:0007669"/>
    <property type="project" value="InterPro"/>
</dbReference>
<comment type="caution">
    <text evidence="10">The sequence shown here is derived from an EMBL/GenBank/DDBJ whole genome shotgun (WGS) entry which is preliminary data.</text>
</comment>
<organism evidence="10 11">
    <name type="scientific">Azoarcus taiwanensis</name>
    <dbReference type="NCBI Taxonomy" id="666964"/>
    <lineage>
        <taxon>Bacteria</taxon>
        <taxon>Pseudomonadati</taxon>
        <taxon>Pseudomonadota</taxon>
        <taxon>Betaproteobacteria</taxon>
        <taxon>Rhodocyclales</taxon>
        <taxon>Zoogloeaceae</taxon>
        <taxon>Azoarcus</taxon>
    </lineage>
</organism>
<dbReference type="Pfam" id="PF17768">
    <property type="entry name" value="RecJ_OB"/>
    <property type="match status" value="1"/>
</dbReference>
<dbReference type="EMBL" id="WTVM01000064">
    <property type="protein sequence ID" value="NMG03602.1"/>
    <property type="molecule type" value="Genomic_DNA"/>
</dbReference>
<evidence type="ECO:0000259" key="7">
    <source>
        <dbReference type="Pfam" id="PF01368"/>
    </source>
</evidence>
<proteinExistence type="inferred from homology"/>
<dbReference type="Pfam" id="PF02272">
    <property type="entry name" value="DHHA1"/>
    <property type="match status" value="1"/>
</dbReference>
<sequence>MTRIIPRATPVRAVQTLIDAGIHPLLARIYAARGIHRRDELDYSLGALLPPDALTGTQEAAMLLADAIEAGARLLIVADYDCDGATACALGVRALRAFGADVGYLVPNRFEYGYGLTPAIVELATRMEPDVIITVDNGIASVEGVAAARAHGIATVITDHHLPGDVLPEADVIVNPNQPGCDFPSKAIAGVGVMFYTMLALRAELRERGAFADQPEPRLGDLLDLVALGTVADVVKLDHNNRILVSQGLARMRAGRMQAGIRALFAAAGREASRASTFDLGFALGPRLNAAGRLADMSLGIECLITDDAGRALNIAQELDRLNRERRGIEQEMQEAAVERLAGFDPGNTAAISLFERDWHQGVIGIVAGRIKERLHRPVIAFARGDEGELKGSGRSIAGLHLRDALDLVSKQHPELILRFGGHAMAAGLTIRESDYEQFTAVFEDVVQSLVDPAALTRSIETDGPLEAGWMSLDSARLLEQDIWGQGFPAPVFDDVFNVDRQRLLKERHLQLDLSCRGQRFAAIRFNHAESAPARIHAAYRLSPNEFNGVTSLQLMLEDFEAA</sequence>
<dbReference type="InterPro" id="IPR004610">
    <property type="entry name" value="RecJ"/>
</dbReference>
<dbReference type="GO" id="GO:0006310">
    <property type="term" value="P:DNA recombination"/>
    <property type="evidence" value="ECO:0007669"/>
    <property type="project" value="InterPro"/>
</dbReference>
<keyword evidence="6" id="KW-0175">Coiled coil</keyword>
<keyword evidence="4" id="KW-0378">Hydrolase</keyword>
<reference evidence="10" key="1">
    <citation type="submission" date="2019-12" db="EMBL/GenBank/DDBJ databases">
        <title>Comparative genomics gives insights into the taxonomy of the Azoarcus-Aromatoleum group and reveals separate origins of nif in the plant-associated Azoarcus and non-plant-associated Aromatoleum sub-groups.</title>
        <authorList>
            <person name="Lafos M."/>
            <person name="Maluk M."/>
            <person name="Batista M."/>
            <person name="Junghare M."/>
            <person name="Carmona M."/>
            <person name="Faoro H."/>
            <person name="Cruz L.M."/>
            <person name="Battistoni F."/>
            <person name="De Souza E."/>
            <person name="Pedrosa F."/>
            <person name="Chen W.-M."/>
            <person name="Poole P.S."/>
            <person name="Dixon R.A."/>
            <person name="James E.K."/>
        </authorList>
    </citation>
    <scope>NUCLEOTIDE SEQUENCE</scope>
    <source>
        <strain evidence="10">NSC3</strain>
    </source>
</reference>